<organism evidence="10 11">
    <name type="scientific">Companilactobacillus versmoldensis DSM 14857 = KCTC 3814</name>
    <dbReference type="NCBI Taxonomy" id="1423815"/>
    <lineage>
        <taxon>Bacteria</taxon>
        <taxon>Bacillati</taxon>
        <taxon>Bacillota</taxon>
        <taxon>Bacilli</taxon>
        <taxon>Lactobacillales</taxon>
        <taxon>Lactobacillaceae</taxon>
        <taxon>Companilactobacillus</taxon>
    </lineage>
</organism>
<accession>A0A0R1SNT5</accession>
<feature type="domain" description="RecX second three-helical" evidence="7">
    <location>
        <begin position="107"/>
        <end position="146"/>
    </location>
</feature>
<name>A0A0R1SNT5_9LACO</name>
<reference evidence="10 11" key="1">
    <citation type="journal article" date="2015" name="Genome Announc.">
        <title>Expanding the biotechnology potential of lactobacilli through comparative genomics of 213 strains and associated genera.</title>
        <authorList>
            <person name="Sun Z."/>
            <person name="Harris H.M."/>
            <person name="McCann A."/>
            <person name="Guo C."/>
            <person name="Argimon S."/>
            <person name="Zhang W."/>
            <person name="Yang X."/>
            <person name="Jeffery I.B."/>
            <person name="Cooney J.C."/>
            <person name="Kagawa T.F."/>
            <person name="Liu W."/>
            <person name="Song Y."/>
            <person name="Salvetti E."/>
            <person name="Wrobel A."/>
            <person name="Rasinkangas P."/>
            <person name="Parkhill J."/>
            <person name="Rea M.C."/>
            <person name="O'Sullivan O."/>
            <person name="Ritari J."/>
            <person name="Douillard F.P."/>
            <person name="Paul Ross R."/>
            <person name="Yang R."/>
            <person name="Briner A.E."/>
            <person name="Felis G.E."/>
            <person name="de Vos W.M."/>
            <person name="Barrangou R."/>
            <person name="Klaenhammer T.R."/>
            <person name="Caufield P.W."/>
            <person name="Cui Y."/>
            <person name="Zhang H."/>
            <person name="O'Toole P.W."/>
        </authorList>
    </citation>
    <scope>NUCLEOTIDE SEQUENCE [LARGE SCALE GENOMIC DNA]</scope>
    <source>
        <strain evidence="10 11">DSM 14857</strain>
    </source>
</reference>
<comment type="similarity">
    <text evidence="3 6">Belongs to the RecX family.</text>
</comment>
<evidence type="ECO:0000256" key="4">
    <source>
        <dbReference type="ARBA" id="ARBA00018111"/>
    </source>
</evidence>
<evidence type="ECO:0000256" key="6">
    <source>
        <dbReference type="HAMAP-Rule" id="MF_01114"/>
    </source>
</evidence>
<dbReference type="eggNOG" id="COG2137">
    <property type="taxonomic scope" value="Bacteria"/>
</dbReference>
<evidence type="ECO:0000256" key="3">
    <source>
        <dbReference type="ARBA" id="ARBA00009695"/>
    </source>
</evidence>
<dbReference type="Pfam" id="PF21982">
    <property type="entry name" value="RecX_HTH1"/>
    <property type="match status" value="1"/>
</dbReference>
<proteinExistence type="inferred from homology"/>
<feature type="domain" description="RecX first three-helical" evidence="9">
    <location>
        <begin position="61"/>
        <end position="100"/>
    </location>
</feature>
<dbReference type="InterPro" id="IPR053925">
    <property type="entry name" value="RecX_HTH_3rd"/>
</dbReference>
<dbReference type="Pfam" id="PF21981">
    <property type="entry name" value="RecX_HTH3"/>
    <property type="match status" value="1"/>
</dbReference>
<comment type="subcellular location">
    <subcellularLocation>
        <location evidence="2 6">Cytoplasm</location>
    </subcellularLocation>
</comment>
<sequence length="257" mass="29715">MTKVTKIQAQKRKGRYNVYLDGSYVFPVGESTLIEFRLMKGQELTDAQVELIKNKENTNKAYGDAVNYLSYELRTEKEMKDYLYKKEYTTPTIMDVMDRLKQLNYLDDEAYAQSFINTQLRMSANGPKTIEQKMFKKGVPQAIIADKISQIDQDVLLENATEFAQKQARKTSHASFRQQMTKLRQSLYAKGFTGDVVDQAIASLDLEKDEDTELENLRKMIDKVSHRYDNTSKLINYLMGKGFSYTAIKHALEDDDE</sequence>
<dbReference type="PATRIC" id="fig|1423815.3.peg.444"/>
<keyword evidence="5 6" id="KW-0963">Cytoplasm</keyword>
<keyword evidence="11" id="KW-1185">Reference proteome</keyword>
<dbReference type="OrthoDB" id="5421057at2"/>
<protein>
    <recommendedName>
        <fullName evidence="4 6">Regulatory protein RecX</fullName>
    </recommendedName>
</protein>
<dbReference type="Gene3D" id="1.10.10.10">
    <property type="entry name" value="Winged helix-like DNA-binding domain superfamily/Winged helix DNA-binding domain"/>
    <property type="match status" value="4"/>
</dbReference>
<dbReference type="EMBL" id="AZFA01000012">
    <property type="protein sequence ID" value="KRL66699.1"/>
    <property type="molecule type" value="Genomic_DNA"/>
</dbReference>
<dbReference type="InterPro" id="IPR003783">
    <property type="entry name" value="Regulatory_RecX"/>
</dbReference>
<dbReference type="InterPro" id="IPR053924">
    <property type="entry name" value="RecX_HTH_2nd"/>
</dbReference>
<evidence type="ECO:0000259" key="9">
    <source>
        <dbReference type="Pfam" id="PF21982"/>
    </source>
</evidence>
<evidence type="ECO:0000313" key="11">
    <source>
        <dbReference type="Proteomes" id="UP000051647"/>
    </source>
</evidence>
<evidence type="ECO:0000256" key="1">
    <source>
        <dbReference type="ARBA" id="ARBA00003529"/>
    </source>
</evidence>
<dbReference type="InterPro" id="IPR036388">
    <property type="entry name" value="WH-like_DNA-bd_sf"/>
</dbReference>
<dbReference type="GO" id="GO:0006282">
    <property type="term" value="P:regulation of DNA repair"/>
    <property type="evidence" value="ECO:0007669"/>
    <property type="project" value="UniProtKB-UniRule"/>
</dbReference>
<dbReference type="Proteomes" id="UP000051647">
    <property type="component" value="Unassembled WGS sequence"/>
</dbReference>
<comment type="caution">
    <text evidence="10">The sequence shown here is derived from an EMBL/GenBank/DDBJ whole genome shotgun (WGS) entry which is preliminary data.</text>
</comment>
<gene>
    <name evidence="6" type="primary">recX</name>
    <name evidence="10" type="ORF">FC27_GL000437</name>
</gene>
<dbReference type="NCBIfam" id="NF010733">
    <property type="entry name" value="PRK14135.1"/>
    <property type="match status" value="1"/>
</dbReference>
<dbReference type="Pfam" id="PF02631">
    <property type="entry name" value="RecX_HTH2"/>
    <property type="match status" value="1"/>
</dbReference>
<evidence type="ECO:0000259" key="8">
    <source>
        <dbReference type="Pfam" id="PF21981"/>
    </source>
</evidence>
<dbReference type="InterPro" id="IPR053926">
    <property type="entry name" value="RecX_HTH_1st"/>
</dbReference>
<dbReference type="PANTHER" id="PTHR33602:SF1">
    <property type="entry name" value="REGULATORY PROTEIN RECX FAMILY PROTEIN"/>
    <property type="match status" value="1"/>
</dbReference>
<evidence type="ECO:0000256" key="5">
    <source>
        <dbReference type="ARBA" id="ARBA00022490"/>
    </source>
</evidence>
<dbReference type="PANTHER" id="PTHR33602">
    <property type="entry name" value="REGULATORY PROTEIN RECX FAMILY PROTEIN"/>
    <property type="match status" value="1"/>
</dbReference>
<dbReference type="STRING" id="1423815.FC27_GL000437"/>
<dbReference type="AlphaFoldDB" id="A0A0R1SNT5"/>
<dbReference type="RefSeq" id="WP_010624339.1">
    <property type="nucleotide sequence ID" value="NZ_AZFA01000012.1"/>
</dbReference>
<dbReference type="HAMAP" id="MF_01114">
    <property type="entry name" value="RecX"/>
    <property type="match status" value="1"/>
</dbReference>
<feature type="domain" description="RecX third three-helical" evidence="8">
    <location>
        <begin position="157"/>
        <end position="201"/>
    </location>
</feature>
<comment type="function">
    <text evidence="1 6">Modulates RecA activity.</text>
</comment>
<evidence type="ECO:0000313" key="10">
    <source>
        <dbReference type="EMBL" id="KRL66699.1"/>
    </source>
</evidence>
<evidence type="ECO:0000259" key="7">
    <source>
        <dbReference type="Pfam" id="PF02631"/>
    </source>
</evidence>
<evidence type="ECO:0000256" key="2">
    <source>
        <dbReference type="ARBA" id="ARBA00004496"/>
    </source>
</evidence>
<dbReference type="GO" id="GO:0005737">
    <property type="term" value="C:cytoplasm"/>
    <property type="evidence" value="ECO:0007669"/>
    <property type="project" value="UniProtKB-SubCell"/>
</dbReference>